<keyword evidence="2" id="KW-1185">Reference proteome</keyword>
<evidence type="ECO:0000313" key="2">
    <source>
        <dbReference type="Proteomes" id="UP001172386"/>
    </source>
</evidence>
<name>A0ACC2ZQR1_9EURO</name>
<accession>A0ACC2ZQR1</accession>
<sequence>MERQDLTQAQLGSFKFTPVDEASRDAPHPHPLFLSQYAPIPKNGSWNSEQRFTTEMVCDASFFNHQIKPSLDGSRLRLGPAAVRAAVESASSSPQKYFSRRRPQDAMRGNAQSFFPHFLGSSEHESVPSMYTSEVQSSEMSEGNFGYVSDANSSLLRALQNEQDSHQATKVLLNQEINLRREAEAETTRLLDHNKGLLTSIKLLQSTVKHMVQKENEPDAQVNQVLDKDAQEYKKEAERTSINNSTTDGMPLNYKISCTTTSKKGEPATSTFDLNLLDTPDANDRSAKAQLQHTLRRQIGLSSESENMKDLNGIYQEKIEAVIDESNKLMPDVQEQKITVLQYSPAFSEAVLKIERAVETMDEPKTQSVEALAVAQQKPMLELPASFLS</sequence>
<comment type="caution">
    <text evidence="1">The sequence shown here is derived from an EMBL/GenBank/DDBJ whole genome shotgun (WGS) entry which is preliminary data.</text>
</comment>
<dbReference type="Proteomes" id="UP001172386">
    <property type="component" value="Unassembled WGS sequence"/>
</dbReference>
<reference evidence="1" key="1">
    <citation type="submission" date="2022-10" db="EMBL/GenBank/DDBJ databases">
        <title>Culturing micro-colonial fungi from biological soil crusts in the Mojave desert and describing Neophaeococcomyces mojavensis, and introducing the new genera and species Taxawa tesnikishii.</title>
        <authorList>
            <person name="Kurbessoian T."/>
            <person name="Stajich J.E."/>
        </authorList>
    </citation>
    <scope>NUCLEOTIDE SEQUENCE</scope>
    <source>
        <strain evidence="1">JES_112</strain>
    </source>
</reference>
<evidence type="ECO:0000313" key="1">
    <source>
        <dbReference type="EMBL" id="KAJ9649854.1"/>
    </source>
</evidence>
<protein>
    <submittedName>
        <fullName evidence="1">Uncharacterized protein</fullName>
    </submittedName>
</protein>
<organism evidence="1 2">
    <name type="scientific">Neophaeococcomyces mojaviensis</name>
    <dbReference type="NCBI Taxonomy" id="3383035"/>
    <lineage>
        <taxon>Eukaryota</taxon>
        <taxon>Fungi</taxon>
        <taxon>Dikarya</taxon>
        <taxon>Ascomycota</taxon>
        <taxon>Pezizomycotina</taxon>
        <taxon>Eurotiomycetes</taxon>
        <taxon>Chaetothyriomycetidae</taxon>
        <taxon>Chaetothyriales</taxon>
        <taxon>Chaetothyriales incertae sedis</taxon>
        <taxon>Neophaeococcomyces</taxon>
    </lineage>
</organism>
<proteinExistence type="predicted"/>
<feature type="non-terminal residue" evidence="1">
    <location>
        <position position="389"/>
    </location>
</feature>
<gene>
    <name evidence="1" type="ORF">H2198_010825</name>
</gene>
<dbReference type="EMBL" id="JAPDRQ010000427">
    <property type="protein sequence ID" value="KAJ9649854.1"/>
    <property type="molecule type" value="Genomic_DNA"/>
</dbReference>